<reference evidence="1 2" key="1">
    <citation type="submission" date="2015-01" db="EMBL/GenBank/DDBJ databases">
        <title>Evolution of Trichinella species and genotypes.</title>
        <authorList>
            <person name="Korhonen P.K."/>
            <person name="Edoardo P."/>
            <person name="Giuseppe L.R."/>
            <person name="Gasser R.B."/>
        </authorList>
    </citation>
    <scope>NUCLEOTIDE SEQUENCE [LARGE SCALE GENOMIC DNA]</scope>
    <source>
        <strain evidence="1">ISS470</strain>
    </source>
</reference>
<sequence>MLIHWKGEIWKNFELLLVSSEEGAMRTSKIDAPVTQKFTTNTDRYRNQKPSKQTVYWLSTFGEAKFYSSLYEIQ</sequence>
<dbReference type="AlphaFoldDB" id="A0A0V1FW60"/>
<evidence type="ECO:0000313" key="2">
    <source>
        <dbReference type="Proteomes" id="UP000054995"/>
    </source>
</evidence>
<proteinExistence type="predicted"/>
<dbReference type="EMBL" id="JYDT01000023">
    <property type="protein sequence ID" value="KRY90276.1"/>
    <property type="molecule type" value="Genomic_DNA"/>
</dbReference>
<organism evidence="1 2">
    <name type="scientific">Trichinella pseudospiralis</name>
    <name type="common">Parasitic roundworm</name>
    <dbReference type="NCBI Taxonomy" id="6337"/>
    <lineage>
        <taxon>Eukaryota</taxon>
        <taxon>Metazoa</taxon>
        <taxon>Ecdysozoa</taxon>
        <taxon>Nematoda</taxon>
        <taxon>Enoplea</taxon>
        <taxon>Dorylaimia</taxon>
        <taxon>Trichinellida</taxon>
        <taxon>Trichinellidae</taxon>
        <taxon>Trichinella</taxon>
    </lineage>
</organism>
<evidence type="ECO:0000313" key="1">
    <source>
        <dbReference type="EMBL" id="KRY90276.1"/>
    </source>
</evidence>
<accession>A0A0V1FW60</accession>
<gene>
    <name evidence="1" type="ORF">T4D_3839</name>
</gene>
<comment type="caution">
    <text evidence="1">The sequence shown here is derived from an EMBL/GenBank/DDBJ whole genome shotgun (WGS) entry which is preliminary data.</text>
</comment>
<dbReference type="Proteomes" id="UP000054995">
    <property type="component" value="Unassembled WGS sequence"/>
</dbReference>
<keyword evidence="2" id="KW-1185">Reference proteome</keyword>
<name>A0A0V1FW60_TRIPS</name>
<protein>
    <submittedName>
        <fullName evidence="1">Uncharacterized protein</fullName>
    </submittedName>
</protein>